<reference evidence="2 3" key="1">
    <citation type="journal article" date="2023" name="G3 (Bethesda)">
        <title>A chromosome-length genome assembly and annotation of blackberry (Rubus argutus, cv. 'Hillquist').</title>
        <authorList>
            <person name="Bruna T."/>
            <person name="Aryal R."/>
            <person name="Dudchenko O."/>
            <person name="Sargent D.J."/>
            <person name="Mead D."/>
            <person name="Buti M."/>
            <person name="Cavallini A."/>
            <person name="Hytonen T."/>
            <person name="Andres J."/>
            <person name="Pham M."/>
            <person name="Weisz D."/>
            <person name="Mascagni F."/>
            <person name="Usai G."/>
            <person name="Natali L."/>
            <person name="Bassil N."/>
            <person name="Fernandez G.E."/>
            <person name="Lomsadze A."/>
            <person name="Armour M."/>
            <person name="Olukolu B."/>
            <person name="Poorten T."/>
            <person name="Britton C."/>
            <person name="Davik J."/>
            <person name="Ashrafi H."/>
            <person name="Aiden E.L."/>
            <person name="Borodovsky M."/>
            <person name="Worthington M."/>
        </authorList>
    </citation>
    <scope>NUCLEOTIDE SEQUENCE [LARGE SCALE GENOMIC DNA]</scope>
    <source>
        <strain evidence="2">PI 553951</strain>
    </source>
</reference>
<evidence type="ECO:0000256" key="1">
    <source>
        <dbReference type="SAM" id="MobiDB-lite"/>
    </source>
</evidence>
<proteinExistence type="predicted"/>
<keyword evidence="3" id="KW-1185">Reference proteome</keyword>
<organism evidence="2 3">
    <name type="scientific">Rubus argutus</name>
    <name type="common">Southern blackberry</name>
    <dbReference type="NCBI Taxonomy" id="59490"/>
    <lineage>
        <taxon>Eukaryota</taxon>
        <taxon>Viridiplantae</taxon>
        <taxon>Streptophyta</taxon>
        <taxon>Embryophyta</taxon>
        <taxon>Tracheophyta</taxon>
        <taxon>Spermatophyta</taxon>
        <taxon>Magnoliopsida</taxon>
        <taxon>eudicotyledons</taxon>
        <taxon>Gunneridae</taxon>
        <taxon>Pentapetalae</taxon>
        <taxon>rosids</taxon>
        <taxon>fabids</taxon>
        <taxon>Rosales</taxon>
        <taxon>Rosaceae</taxon>
        <taxon>Rosoideae</taxon>
        <taxon>Rosoideae incertae sedis</taxon>
        <taxon>Rubus</taxon>
    </lineage>
</organism>
<gene>
    <name evidence="2" type="ORF">M0R45_025878</name>
</gene>
<accession>A0AAW1WXN9</accession>
<evidence type="ECO:0000313" key="3">
    <source>
        <dbReference type="Proteomes" id="UP001457282"/>
    </source>
</evidence>
<sequence length="102" mass="10969">MLPSPCPAAASYHATPSSRRHLLCPPWTVDAKPALCSIPSPPLAEPNHQRRAQPLYLTASPLTNDTTVTITSAPLQARLPKPVRSRARALIDQPSNPPPLLP</sequence>
<name>A0AAW1WXN9_RUBAR</name>
<dbReference type="AlphaFoldDB" id="A0AAW1WXN9"/>
<evidence type="ECO:0000313" key="2">
    <source>
        <dbReference type="EMBL" id="KAK9928758.1"/>
    </source>
</evidence>
<feature type="region of interest" description="Disordered" evidence="1">
    <location>
        <begin position="75"/>
        <end position="102"/>
    </location>
</feature>
<dbReference type="Proteomes" id="UP001457282">
    <property type="component" value="Unassembled WGS sequence"/>
</dbReference>
<protein>
    <submittedName>
        <fullName evidence="2">Uncharacterized protein</fullName>
    </submittedName>
</protein>
<comment type="caution">
    <text evidence="2">The sequence shown here is derived from an EMBL/GenBank/DDBJ whole genome shotgun (WGS) entry which is preliminary data.</text>
</comment>
<dbReference type="EMBL" id="JBEDUW010000005">
    <property type="protein sequence ID" value="KAK9928758.1"/>
    <property type="molecule type" value="Genomic_DNA"/>
</dbReference>